<dbReference type="SUPFAM" id="SSF56112">
    <property type="entry name" value="Protein kinase-like (PK-like)"/>
    <property type="match status" value="1"/>
</dbReference>
<evidence type="ECO:0000259" key="6">
    <source>
        <dbReference type="PROSITE" id="PS50003"/>
    </source>
</evidence>
<organism evidence="8">
    <name type="scientific">Lotharella globosa</name>
    <dbReference type="NCBI Taxonomy" id="91324"/>
    <lineage>
        <taxon>Eukaryota</taxon>
        <taxon>Sar</taxon>
        <taxon>Rhizaria</taxon>
        <taxon>Cercozoa</taxon>
        <taxon>Chlorarachniophyceae</taxon>
        <taxon>Lotharella</taxon>
    </lineage>
</organism>
<dbReference type="InterPro" id="IPR011993">
    <property type="entry name" value="PH-like_dom_sf"/>
</dbReference>
<dbReference type="PANTHER" id="PTHR24347">
    <property type="entry name" value="SERINE/THREONINE-PROTEIN KINASE"/>
    <property type="match status" value="1"/>
</dbReference>
<keyword evidence="4" id="KW-0723">Serine/threonine-protein kinase</keyword>
<evidence type="ECO:0000256" key="3">
    <source>
        <dbReference type="PROSITE-ProRule" id="PRU10141"/>
    </source>
</evidence>
<keyword evidence="2 3" id="KW-0067">ATP-binding</keyword>
<dbReference type="Pfam" id="PF00169">
    <property type="entry name" value="PH"/>
    <property type="match status" value="1"/>
</dbReference>
<dbReference type="Gene3D" id="1.10.510.10">
    <property type="entry name" value="Transferase(Phosphotransferase) domain 1"/>
    <property type="match status" value="1"/>
</dbReference>
<gene>
    <name evidence="8" type="ORF">LGLO00237_LOCUS11860</name>
</gene>
<reference evidence="8" key="1">
    <citation type="submission" date="2021-01" db="EMBL/GenBank/DDBJ databases">
        <authorList>
            <person name="Corre E."/>
            <person name="Pelletier E."/>
            <person name="Niang G."/>
            <person name="Scheremetjew M."/>
            <person name="Finn R."/>
            <person name="Kale V."/>
            <person name="Holt S."/>
            <person name="Cochrane G."/>
            <person name="Meng A."/>
            <person name="Brown T."/>
            <person name="Cohen L."/>
        </authorList>
    </citation>
    <scope>NUCLEOTIDE SEQUENCE</scope>
    <source>
        <strain evidence="8">CCCM811</strain>
    </source>
</reference>
<keyword evidence="1 3" id="KW-0547">Nucleotide-binding</keyword>
<sequence length="429" mass="49125">MINNNVVMNNHPNNYGASAGAGPGTPSHRQHLAPRPHFHMEEHKGEEGEGEAAESSFAKQGWLFKLGAKTGRFRRRWCKVQDNFFYEFKNANAKVPSRVVFLEGYFFAEGKINKPGYYAIEMARKDAMRWYFVKSDKERKEWVSALQTAGKSVPIERYYDIGSAIGKGRFSTVYSARHIPSKTVVAVKVIEKKRMRANEREREALRTEIAVLRLVRHPNIIHMREIFESSKTIYIVMEWMKAGDLFERIISRKVLPEFTVKSIIFQLLSAVSYLHRRGIAHRDLKPENVLCTSIDDDTKVIIADFGLSKFARPTEMMKMPCGTLAYVAPEVLSHKGYSKGVDVWSLGVIFYLLLRGGLPFDGKSKADVVHRTLTAQVSFRHPRWKYVSPMACNLILKLLVKDPKSRISVDDALKDKWFDSVRSRLGVHR</sequence>
<feature type="binding site" evidence="3">
    <location>
        <position position="188"/>
    </location>
    <ligand>
        <name>ATP</name>
        <dbReference type="ChEBI" id="CHEBI:30616"/>
    </ligand>
</feature>
<feature type="domain" description="Protein kinase" evidence="7">
    <location>
        <begin position="159"/>
        <end position="418"/>
    </location>
</feature>
<dbReference type="AlphaFoldDB" id="A0A7S4DNF8"/>
<name>A0A7S4DNF8_9EUKA</name>
<dbReference type="GO" id="GO:0004674">
    <property type="term" value="F:protein serine/threonine kinase activity"/>
    <property type="evidence" value="ECO:0007669"/>
    <property type="project" value="UniProtKB-KW"/>
</dbReference>
<dbReference type="SMART" id="SM00220">
    <property type="entry name" value="S_TKc"/>
    <property type="match status" value="1"/>
</dbReference>
<evidence type="ECO:0000313" key="8">
    <source>
        <dbReference type="EMBL" id="CAE0660279.1"/>
    </source>
</evidence>
<evidence type="ECO:0000256" key="4">
    <source>
        <dbReference type="RuleBase" id="RU000304"/>
    </source>
</evidence>
<dbReference type="PROSITE" id="PS50003">
    <property type="entry name" value="PH_DOMAIN"/>
    <property type="match status" value="1"/>
</dbReference>
<protein>
    <recommendedName>
        <fullName evidence="9">Protein kinase domain-containing protein</fullName>
    </recommendedName>
</protein>
<keyword evidence="4" id="KW-0808">Transferase</keyword>
<feature type="domain" description="PH" evidence="6">
    <location>
        <begin position="56"/>
        <end position="151"/>
    </location>
</feature>
<feature type="compositionally biased region" description="Low complexity" evidence="5">
    <location>
        <begin position="1"/>
        <end position="27"/>
    </location>
</feature>
<dbReference type="SUPFAM" id="SSF50729">
    <property type="entry name" value="PH domain-like"/>
    <property type="match status" value="1"/>
</dbReference>
<accession>A0A7S4DNF8</accession>
<dbReference type="GO" id="GO:0005524">
    <property type="term" value="F:ATP binding"/>
    <property type="evidence" value="ECO:0007669"/>
    <property type="project" value="UniProtKB-UniRule"/>
</dbReference>
<dbReference type="InterPro" id="IPR001849">
    <property type="entry name" value="PH_domain"/>
</dbReference>
<keyword evidence="4" id="KW-0418">Kinase</keyword>
<dbReference type="SMART" id="SM00233">
    <property type="entry name" value="PH"/>
    <property type="match status" value="1"/>
</dbReference>
<dbReference type="FunFam" id="1.10.510.10:FF:000571">
    <property type="entry name" value="Maternal embryonic leucine zipper kinase"/>
    <property type="match status" value="1"/>
</dbReference>
<dbReference type="Gene3D" id="2.30.29.30">
    <property type="entry name" value="Pleckstrin-homology domain (PH domain)/Phosphotyrosine-binding domain (PTB)"/>
    <property type="match status" value="1"/>
</dbReference>
<proteinExistence type="inferred from homology"/>
<dbReference type="InterPro" id="IPR017441">
    <property type="entry name" value="Protein_kinase_ATP_BS"/>
</dbReference>
<feature type="region of interest" description="Disordered" evidence="5">
    <location>
        <begin position="1"/>
        <end position="32"/>
    </location>
</feature>
<comment type="similarity">
    <text evidence="4">Belongs to the protein kinase superfamily.</text>
</comment>
<dbReference type="InterPro" id="IPR008271">
    <property type="entry name" value="Ser/Thr_kinase_AS"/>
</dbReference>
<dbReference type="CDD" id="cd05117">
    <property type="entry name" value="STKc_CAMK"/>
    <property type="match status" value="1"/>
</dbReference>
<evidence type="ECO:0008006" key="9">
    <source>
        <dbReference type="Google" id="ProtNLM"/>
    </source>
</evidence>
<evidence type="ECO:0000256" key="5">
    <source>
        <dbReference type="SAM" id="MobiDB-lite"/>
    </source>
</evidence>
<dbReference type="Pfam" id="PF00069">
    <property type="entry name" value="Pkinase"/>
    <property type="match status" value="1"/>
</dbReference>
<evidence type="ECO:0000256" key="2">
    <source>
        <dbReference type="ARBA" id="ARBA00022840"/>
    </source>
</evidence>
<dbReference type="InterPro" id="IPR011009">
    <property type="entry name" value="Kinase-like_dom_sf"/>
</dbReference>
<dbReference type="PROSITE" id="PS00108">
    <property type="entry name" value="PROTEIN_KINASE_ST"/>
    <property type="match status" value="1"/>
</dbReference>
<dbReference type="EMBL" id="HBIV01016309">
    <property type="protein sequence ID" value="CAE0660279.1"/>
    <property type="molecule type" value="Transcribed_RNA"/>
</dbReference>
<dbReference type="FunFam" id="3.30.200.20:FF:000042">
    <property type="entry name" value="Aurora kinase A"/>
    <property type="match status" value="1"/>
</dbReference>
<evidence type="ECO:0000256" key="1">
    <source>
        <dbReference type="ARBA" id="ARBA00022741"/>
    </source>
</evidence>
<dbReference type="PROSITE" id="PS50011">
    <property type="entry name" value="PROTEIN_KINASE_DOM"/>
    <property type="match status" value="1"/>
</dbReference>
<dbReference type="PROSITE" id="PS00107">
    <property type="entry name" value="PROTEIN_KINASE_ATP"/>
    <property type="match status" value="1"/>
</dbReference>
<dbReference type="InterPro" id="IPR000719">
    <property type="entry name" value="Prot_kinase_dom"/>
</dbReference>
<evidence type="ECO:0000259" key="7">
    <source>
        <dbReference type="PROSITE" id="PS50011"/>
    </source>
</evidence>